<comment type="caution">
    <text evidence="5">The sequence shown here is derived from an EMBL/GenBank/DDBJ whole genome shotgun (WGS) entry which is preliminary data.</text>
</comment>
<dbReference type="SUPFAM" id="SSF52540">
    <property type="entry name" value="P-loop containing nucleoside triphosphate hydrolases"/>
    <property type="match status" value="1"/>
</dbReference>
<feature type="region of interest" description="Disordered" evidence="2">
    <location>
        <begin position="172"/>
        <end position="214"/>
    </location>
</feature>
<feature type="domain" description="Nephrocystin 3-like N-terminal" evidence="3">
    <location>
        <begin position="272"/>
        <end position="449"/>
    </location>
</feature>
<sequence length="719" mass="80960">MAAVSQTVVHRDEQDSRLSAIHGFLQQAVSLYRVASSVHSHTDVSASEGVGLISGVPLKKLIDSVRESLHVLISSQKANEDERKDPQVPEILFNVCHKVGQDLSLRLDRLRDAAPPSDAINSAAFRELWPVQDVAAFGIRLEELAQRLQELEPSMDVHCFNARAFSSAERLAISESQGDTDGATSTDSGYATPIKEREQSSSSKNGTANSLHEKKMHVVTARPRHTPDSIIQDFILENLAYKSMRYREQEVTKAHSKTFEWVFINDPETATEHQISSWLRGDEHGPIYWITGKPGSGKSTFMGFLFDHQSTLKRLKEWAGGQKVCKAGFFFWTSGSKEQRSQTGLLRSLLHQLLLDNPEFMESTFPELWAKLRIMTTKERIQFQPDWSADELMAAFKAFVNAALLQNKLCLFIDGLDEFEGDHTAIIDFFKDISAGERGKSVKLCLSSRPWSVFENAFQHAVPNLRLQDLTYEDMYRYTRDRLRENVHIRRAFKSDASAAETVIKKTIERADGVFLWVRLALNEIIARFQPGTTLQSLIESLLALPTELYDLFDKLLFKDRDEAQLAETAALFQLMRARELVADFIRDDSANSLMVWELAFAIGNEYDGLALGGNVEQADNTMVLERCRKAADQVVQAFAGLLELHARQAQGNIRGPRFADESNGAEMALQLAEQRVTYIHRTVRDWLMEEPGVLSQLVEKSPPDLMPISDYCGPTSSV</sequence>
<reference evidence="5 6" key="1">
    <citation type="submission" date="2024-01" db="EMBL/GenBank/DDBJ databases">
        <title>Complete genome of Cladobotryum mycophilum ATHUM6906.</title>
        <authorList>
            <person name="Christinaki A.C."/>
            <person name="Myridakis A.I."/>
            <person name="Kouvelis V.N."/>
        </authorList>
    </citation>
    <scope>NUCLEOTIDE SEQUENCE [LARGE SCALE GENOMIC DNA]</scope>
    <source>
        <strain evidence="5 6">ATHUM6906</strain>
    </source>
</reference>
<evidence type="ECO:0000256" key="2">
    <source>
        <dbReference type="SAM" id="MobiDB-lite"/>
    </source>
</evidence>
<keyword evidence="6" id="KW-1185">Reference proteome</keyword>
<dbReference type="EMBL" id="JAVFKD010000002">
    <property type="protein sequence ID" value="KAK5996518.1"/>
    <property type="molecule type" value="Genomic_DNA"/>
</dbReference>
<dbReference type="PANTHER" id="PTHR10039">
    <property type="entry name" value="AMELOGENIN"/>
    <property type="match status" value="1"/>
</dbReference>
<dbReference type="InterPro" id="IPR056693">
    <property type="entry name" value="DUF7791"/>
</dbReference>
<accession>A0ABR0SWJ7</accession>
<evidence type="ECO:0000259" key="3">
    <source>
        <dbReference type="Pfam" id="PF24883"/>
    </source>
</evidence>
<dbReference type="Proteomes" id="UP001338125">
    <property type="component" value="Unassembled WGS sequence"/>
</dbReference>
<dbReference type="Pfam" id="PF24883">
    <property type="entry name" value="NPHP3_N"/>
    <property type="match status" value="1"/>
</dbReference>
<dbReference type="PANTHER" id="PTHR10039:SF5">
    <property type="entry name" value="NACHT DOMAIN-CONTAINING PROTEIN"/>
    <property type="match status" value="1"/>
</dbReference>
<feature type="compositionally biased region" description="Polar residues" evidence="2">
    <location>
        <begin position="174"/>
        <end position="189"/>
    </location>
</feature>
<feature type="domain" description="DUF7791" evidence="4">
    <location>
        <begin position="592"/>
        <end position="691"/>
    </location>
</feature>
<dbReference type="InterPro" id="IPR027417">
    <property type="entry name" value="P-loop_NTPase"/>
</dbReference>
<evidence type="ECO:0000259" key="4">
    <source>
        <dbReference type="Pfam" id="PF25053"/>
    </source>
</evidence>
<evidence type="ECO:0000256" key="1">
    <source>
        <dbReference type="ARBA" id="ARBA00022737"/>
    </source>
</evidence>
<feature type="compositionally biased region" description="Polar residues" evidence="2">
    <location>
        <begin position="200"/>
        <end position="210"/>
    </location>
</feature>
<protein>
    <recommendedName>
        <fullName evidence="7">NACHT domain-containing protein</fullName>
    </recommendedName>
</protein>
<evidence type="ECO:0000313" key="6">
    <source>
        <dbReference type="Proteomes" id="UP001338125"/>
    </source>
</evidence>
<dbReference type="InterPro" id="IPR056884">
    <property type="entry name" value="NPHP3-like_N"/>
</dbReference>
<gene>
    <name evidence="5" type="ORF">PT974_01853</name>
</gene>
<proteinExistence type="predicted"/>
<evidence type="ECO:0008006" key="7">
    <source>
        <dbReference type="Google" id="ProtNLM"/>
    </source>
</evidence>
<organism evidence="5 6">
    <name type="scientific">Cladobotryum mycophilum</name>
    <dbReference type="NCBI Taxonomy" id="491253"/>
    <lineage>
        <taxon>Eukaryota</taxon>
        <taxon>Fungi</taxon>
        <taxon>Dikarya</taxon>
        <taxon>Ascomycota</taxon>
        <taxon>Pezizomycotina</taxon>
        <taxon>Sordariomycetes</taxon>
        <taxon>Hypocreomycetidae</taxon>
        <taxon>Hypocreales</taxon>
        <taxon>Hypocreaceae</taxon>
        <taxon>Cladobotryum</taxon>
    </lineage>
</organism>
<name>A0ABR0SWJ7_9HYPO</name>
<keyword evidence="1" id="KW-0677">Repeat</keyword>
<dbReference type="Pfam" id="PF25053">
    <property type="entry name" value="DUF7791"/>
    <property type="match status" value="1"/>
</dbReference>
<evidence type="ECO:0000313" key="5">
    <source>
        <dbReference type="EMBL" id="KAK5996518.1"/>
    </source>
</evidence>
<dbReference type="Gene3D" id="3.40.50.300">
    <property type="entry name" value="P-loop containing nucleotide triphosphate hydrolases"/>
    <property type="match status" value="1"/>
</dbReference>